<evidence type="ECO:0000313" key="7">
    <source>
        <dbReference type="Proteomes" id="UP000026962"/>
    </source>
</evidence>
<dbReference type="HOGENOM" id="CLU_002706_10_3_1"/>
<evidence type="ECO:0008006" key="8">
    <source>
        <dbReference type="Google" id="ProtNLM"/>
    </source>
</evidence>
<keyword evidence="7" id="KW-1185">Reference proteome</keyword>
<protein>
    <recommendedName>
        <fullName evidence="8">Pentacotripeptide-repeat region of PRORP domain-containing protein</fullName>
    </recommendedName>
</protein>
<dbReference type="InterPro" id="IPR011990">
    <property type="entry name" value="TPR-like_helical_dom_sf"/>
</dbReference>
<evidence type="ECO:0000313" key="6">
    <source>
        <dbReference type="EnsemblPlants" id="OPUNC01G32470.1"/>
    </source>
</evidence>
<keyword evidence="2" id="KW-0677">Repeat</keyword>
<dbReference type="Proteomes" id="UP000026962">
    <property type="component" value="Chromosome 1"/>
</dbReference>
<feature type="repeat" description="PPR" evidence="4">
    <location>
        <begin position="234"/>
        <end position="268"/>
    </location>
</feature>
<comment type="similarity">
    <text evidence="1">Belongs to the PPR family. P subfamily.</text>
</comment>
<feature type="compositionally biased region" description="Basic and acidic residues" evidence="5">
    <location>
        <begin position="419"/>
        <end position="431"/>
    </location>
</feature>
<reference evidence="6" key="2">
    <citation type="submission" date="2018-05" db="EMBL/GenBank/DDBJ databases">
        <title>OpunRS2 (Oryza punctata Reference Sequence Version 2).</title>
        <authorList>
            <person name="Zhang J."/>
            <person name="Kudrna D."/>
            <person name="Lee S."/>
            <person name="Talag J."/>
            <person name="Welchert J."/>
            <person name="Wing R.A."/>
        </authorList>
    </citation>
    <scope>NUCLEOTIDE SEQUENCE [LARGE SCALE GENOMIC DNA]</scope>
</reference>
<dbReference type="PANTHER" id="PTHR47936:SF5">
    <property type="entry name" value="PENTACOTRIPEPTIDE-REPEAT REGION OF PRORP DOMAIN-CONTAINING PROTEIN"/>
    <property type="match status" value="1"/>
</dbReference>
<dbReference type="Gene3D" id="1.25.40.10">
    <property type="entry name" value="Tetratricopeptide repeat domain"/>
    <property type="match status" value="2"/>
</dbReference>
<organism evidence="6">
    <name type="scientific">Oryza punctata</name>
    <name type="common">Red rice</name>
    <dbReference type="NCBI Taxonomy" id="4537"/>
    <lineage>
        <taxon>Eukaryota</taxon>
        <taxon>Viridiplantae</taxon>
        <taxon>Streptophyta</taxon>
        <taxon>Embryophyta</taxon>
        <taxon>Tracheophyta</taxon>
        <taxon>Spermatophyta</taxon>
        <taxon>Magnoliopsida</taxon>
        <taxon>Liliopsida</taxon>
        <taxon>Poales</taxon>
        <taxon>Poaceae</taxon>
        <taxon>BOP clade</taxon>
        <taxon>Oryzoideae</taxon>
        <taxon>Oryzeae</taxon>
        <taxon>Oryzinae</taxon>
        <taxon>Oryza</taxon>
    </lineage>
</organism>
<evidence type="ECO:0000256" key="1">
    <source>
        <dbReference type="ARBA" id="ARBA00007626"/>
    </source>
</evidence>
<evidence type="ECO:0000256" key="4">
    <source>
        <dbReference type="PROSITE-ProRule" id="PRU00708"/>
    </source>
</evidence>
<feature type="repeat" description="PPR" evidence="4">
    <location>
        <begin position="269"/>
        <end position="303"/>
    </location>
</feature>
<dbReference type="GO" id="GO:0010019">
    <property type="term" value="P:chloroplast-nucleus signaling pathway"/>
    <property type="evidence" value="ECO:0007669"/>
    <property type="project" value="TreeGrafter"/>
</dbReference>
<dbReference type="GO" id="GO:0009507">
    <property type="term" value="C:chloroplast"/>
    <property type="evidence" value="ECO:0007669"/>
    <property type="project" value="TreeGrafter"/>
</dbReference>
<feature type="repeat" description="PPR" evidence="4">
    <location>
        <begin position="199"/>
        <end position="233"/>
    </location>
</feature>
<dbReference type="AlphaFoldDB" id="A0A0E0JPM8"/>
<dbReference type="SUPFAM" id="SSF81901">
    <property type="entry name" value="HCP-like"/>
    <property type="match status" value="1"/>
</dbReference>
<feature type="compositionally biased region" description="Acidic residues" evidence="5">
    <location>
        <begin position="432"/>
        <end position="442"/>
    </location>
</feature>
<feature type="region of interest" description="Disordered" evidence="5">
    <location>
        <begin position="419"/>
        <end position="442"/>
    </location>
</feature>
<evidence type="ECO:0000256" key="3">
    <source>
        <dbReference type="ARBA" id="ARBA00022946"/>
    </source>
</evidence>
<reference evidence="6" key="1">
    <citation type="submission" date="2015-04" db="UniProtKB">
        <authorList>
            <consortium name="EnsemblPlants"/>
        </authorList>
    </citation>
    <scope>IDENTIFICATION</scope>
</reference>
<dbReference type="Pfam" id="PF01535">
    <property type="entry name" value="PPR"/>
    <property type="match status" value="2"/>
</dbReference>
<proteinExistence type="inferred from homology"/>
<dbReference type="InterPro" id="IPR002885">
    <property type="entry name" value="PPR_rpt"/>
</dbReference>
<dbReference type="NCBIfam" id="TIGR00756">
    <property type="entry name" value="PPR"/>
    <property type="match status" value="4"/>
</dbReference>
<accession>A0A0E0JPM8</accession>
<keyword evidence="3" id="KW-0809">Transit peptide</keyword>
<dbReference type="GO" id="GO:0031930">
    <property type="term" value="P:mitochondria-nucleus signaling pathway"/>
    <property type="evidence" value="ECO:0007669"/>
    <property type="project" value="TreeGrafter"/>
</dbReference>
<dbReference type="Pfam" id="PF13041">
    <property type="entry name" value="PPR_2"/>
    <property type="match status" value="2"/>
</dbReference>
<dbReference type="STRING" id="4537.A0A0E0JPM8"/>
<evidence type="ECO:0000256" key="2">
    <source>
        <dbReference type="ARBA" id="ARBA00022737"/>
    </source>
</evidence>
<evidence type="ECO:0000256" key="5">
    <source>
        <dbReference type="SAM" id="MobiDB-lite"/>
    </source>
</evidence>
<dbReference type="PROSITE" id="PS51375">
    <property type="entry name" value="PPR"/>
    <property type="match status" value="4"/>
</dbReference>
<sequence length="442" mass="48772">MAASAAAPRAQRLSRIFSSSSPSVRRPPKTALTKESPKPAPTMEAPAAGAESNPSLRRNFIRNLIKGLMRERDPDKLVSGFIAASSAHPRFRARHRVYDVAVSRLATFGRLDGVEAIIDAQKPFLETSTEGFAARLIRLYGRASMASHAAATFHDLPPQLKSTMTFNSLLAAYAEAGNFDALAAAFKEIPVSNPSVVPSAYSYNIILQALCKMPDLSAALDTVTLMEKCGISPDLVTFNTLLNGFYNHGDMDGAEKVWEMIKERNMVPDAKSYNAKLRGLVAQGRIEDAVAVVEKMEKDGPKPDTVSYNELIRGYCKDGRLEEAKKLFEDMAENGYVANSGSYHTLIPCLVEAGKLDYALKCCHEIYNMNLKVDAFVLQEVVTALVTASRVEDATKIVELRWKNSYPRRILHIPHATEDDKVLTEKNREESISEEEEEPENA</sequence>
<name>A0A0E0JPM8_ORYPU</name>
<dbReference type="EnsemblPlants" id="OPUNC01G32470.1">
    <property type="protein sequence ID" value="OPUNC01G32470.1"/>
    <property type="gene ID" value="OPUNC01G32470"/>
</dbReference>
<feature type="compositionally biased region" description="Low complexity" evidence="5">
    <location>
        <begin position="1"/>
        <end position="24"/>
    </location>
</feature>
<feature type="region of interest" description="Disordered" evidence="5">
    <location>
        <begin position="1"/>
        <end position="53"/>
    </location>
</feature>
<dbReference type="eggNOG" id="KOG4197">
    <property type="taxonomic scope" value="Eukaryota"/>
</dbReference>
<dbReference type="PANTHER" id="PTHR47936">
    <property type="entry name" value="PPR_LONG DOMAIN-CONTAINING PROTEIN"/>
    <property type="match status" value="1"/>
</dbReference>
<feature type="repeat" description="PPR" evidence="4">
    <location>
        <begin position="304"/>
        <end position="338"/>
    </location>
</feature>
<dbReference type="OMA" id="TAIEMCK"/>
<dbReference type="Gramene" id="OPUNC01G32470.1">
    <property type="protein sequence ID" value="OPUNC01G32470.1"/>
    <property type="gene ID" value="OPUNC01G32470"/>
</dbReference>